<name>A0A165BS30_EXIGL</name>
<evidence type="ECO:0000313" key="1">
    <source>
        <dbReference type="EMBL" id="KZV81144.1"/>
    </source>
</evidence>
<dbReference type="InParanoid" id="A0A165BS30"/>
<accession>A0A165BS30</accession>
<protein>
    <submittedName>
        <fullName evidence="1">Uncharacterized protein</fullName>
    </submittedName>
</protein>
<proteinExistence type="predicted"/>
<gene>
    <name evidence="1" type="ORF">EXIGLDRAFT_844863</name>
</gene>
<reference evidence="1 2" key="1">
    <citation type="journal article" date="2016" name="Mol. Biol. Evol.">
        <title>Comparative Genomics of Early-Diverging Mushroom-Forming Fungi Provides Insights into the Origins of Lignocellulose Decay Capabilities.</title>
        <authorList>
            <person name="Nagy L.G."/>
            <person name="Riley R."/>
            <person name="Tritt A."/>
            <person name="Adam C."/>
            <person name="Daum C."/>
            <person name="Floudas D."/>
            <person name="Sun H."/>
            <person name="Yadav J.S."/>
            <person name="Pangilinan J."/>
            <person name="Larsson K.H."/>
            <person name="Matsuura K."/>
            <person name="Barry K."/>
            <person name="Labutti K."/>
            <person name="Kuo R."/>
            <person name="Ohm R.A."/>
            <person name="Bhattacharya S.S."/>
            <person name="Shirouzu T."/>
            <person name="Yoshinaga Y."/>
            <person name="Martin F.M."/>
            <person name="Grigoriev I.V."/>
            <person name="Hibbett D.S."/>
        </authorList>
    </citation>
    <scope>NUCLEOTIDE SEQUENCE [LARGE SCALE GENOMIC DNA]</scope>
    <source>
        <strain evidence="1 2">HHB12029</strain>
    </source>
</reference>
<dbReference type="AlphaFoldDB" id="A0A165BS30"/>
<sequence>MPDSQFPPYPLKAPRKYMRLGWKLSEDEIFDILDPDAHRVIDLVDQVRKKWADLDGEYGDGPCIDVSEDRGYYILVVHLRASFKREFIDRHARAVRECLQIPDSLDSTFGWHMTR</sequence>
<dbReference type="Proteomes" id="UP000077266">
    <property type="component" value="Unassembled WGS sequence"/>
</dbReference>
<organism evidence="1 2">
    <name type="scientific">Exidia glandulosa HHB12029</name>
    <dbReference type="NCBI Taxonomy" id="1314781"/>
    <lineage>
        <taxon>Eukaryota</taxon>
        <taxon>Fungi</taxon>
        <taxon>Dikarya</taxon>
        <taxon>Basidiomycota</taxon>
        <taxon>Agaricomycotina</taxon>
        <taxon>Agaricomycetes</taxon>
        <taxon>Auriculariales</taxon>
        <taxon>Exidiaceae</taxon>
        <taxon>Exidia</taxon>
    </lineage>
</organism>
<keyword evidence="2" id="KW-1185">Reference proteome</keyword>
<dbReference type="EMBL" id="KV426413">
    <property type="protein sequence ID" value="KZV81144.1"/>
    <property type="molecule type" value="Genomic_DNA"/>
</dbReference>
<evidence type="ECO:0000313" key="2">
    <source>
        <dbReference type="Proteomes" id="UP000077266"/>
    </source>
</evidence>